<dbReference type="EMBL" id="JASSQD010000001">
    <property type="protein sequence ID" value="MDK9556065.1"/>
    <property type="molecule type" value="Genomic_DNA"/>
</dbReference>
<evidence type="ECO:0000259" key="5">
    <source>
        <dbReference type="PROSITE" id="PS50977"/>
    </source>
</evidence>
<evidence type="ECO:0000256" key="4">
    <source>
        <dbReference type="PROSITE-ProRule" id="PRU00335"/>
    </source>
</evidence>
<keyword evidence="7" id="KW-1185">Reference proteome</keyword>
<feature type="DNA-binding region" description="H-T-H motif" evidence="4">
    <location>
        <begin position="42"/>
        <end position="61"/>
    </location>
</feature>
<dbReference type="InterPro" id="IPR050109">
    <property type="entry name" value="HTH-type_TetR-like_transc_reg"/>
</dbReference>
<dbReference type="InterPro" id="IPR009057">
    <property type="entry name" value="Homeodomain-like_sf"/>
</dbReference>
<evidence type="ECO:0000256" key="2">
    <source>
        <dbReference type="ARBA" id="ARBA00023125"/>
    </source>
</evidence>
<dbReference type="PROSITE" id="PS50977">
    <property type="entry name" value="HTH_TETR_2"/>
    <property type="match status" value="1"/>
</dbReference>
<dbReference type="PRINTS" id="PR00455">
    <property type="entry name" value="HTHTETR"/>
</dbReference>
<name>A0ABT7H6T6_9GAMM</name>
<dbReference type="InterPro" id="IPR001647">
    <property type="entry name" value="HTH_TetR"/>
</dbReference>
<dbReference type="Proteomes" id="UP001223547">
    <property type="component" value="Unassembled WGS sequence"/>
</dbReference>
<protein>
    <submittedName>
        <fullName evidence="6">TetR/AcrR family transcriptional regulator</fullName>
    </submittedName>
</protein>
<gene>
    <name evidence="6" type="ORF">QQF73_00410</name>
</gene>
<keyword evidence="2 4" id="KW-0238">DNA-binding</keyword>
<dbReference type="RefSeq" id="WP_219867346.1">
    <property type="nucleotide sequence ID" value="NZ_JASSQD010000001.1"/>
</dbReference>
<keyword evidence="1" id="KW-0805">Transcription regulation</keyword>
<reference evidence="6 7" key="1">
    <citation type="submission" date="2023-05" db="EMBL/GenBank/DDBJ databases">
        <title>Marinobacter albus sp. nov., a marine bacterium isolated from sand in a coastal intertidal zone of huludao.</title>
        <authorList>
            <person name="Deng T."/>
        </authorList>
    </citation>
    <scope>NUCLEOTIDE SEQUENCE [LARGE SCALE GENOMIC DNA]</scope>
    <source>
        <strain evidence="6 7">M216</strain>
    </source>
</reference>
<dbReference type="Pfam" id="PF00440">
    <property type="entry name" value="TetR_N"/>
    <property type="match status" value="1"/>
</dbReference>
<evidence type="ECO:0000256" key="1">
    <source>
        <dbReference type="ARBA" id="ARBA00023015"/>
    </source>
</evidence>
<keyword evidence="3" id="KW-0804">Transcription</keyword>
<proteinExistence type="predicted"/>
<accession>A0ABT7H6T6</accession>
<evidence type="ECO:0000313" key="7">
    <source>
        <dbReference type="Proteomes" id="UP001223547"/>
    </source>
</evidence>
<organism evidence="6 7">
    <name type="scientific">Marinobacter albus</name>
    <dbReference type="NCBI Taxonomy" id="3030833"/>
    <lineage>
        <taxon>Bacteria</taxon>
        <taxon>Pseudomonadati</taxon>
        <taxon>Pseudomonadota</taxon>
        <taxon>Gammaproteobacteria</taxon>
        <taxon>Pseudomonadales</taxon>
        <taxon>Marinobacteraceae</taxon>
        <taxon>Marinobacter</taxon>
    </lineage>
</organism>
<dbReference type="Gene3D" id="1.10.357.10">
    <property type="entry name" value="Tetracycline Repressor, domain 2"/>
    <property type="match status" value="1"/>
</dbReference>
<dbReference type="PANTHER" id="PTHR30055">
    <property type="entry name" value="HTH-TYPE TRANSCRIPTIONAL REGULATOR RUTR"/>
    <property type="match status" value="1"/>
</dbReference>
<feature type="domain" description="HTH tetR-type" evidence="5">
    <location>
        <begin position="19"/>
        <end position="79"/>
    </location>
</feature>
<dbReference type="PANTHER" id="PTHR30055:SF234">
    <property type="entry name" value="HTH-TYPE TRANSCRIPTIONAL REGULATOR BETI"/>
    <property type="match status" value="1"/>
</dbReference>
<evidence type="ECO:0000256" key="3">
    <source>
        <dbReference type="ARBA" id="ARBA00023163"/>
    </source>
</evidence>
<evidence type="ECO:0000313" key="6">
    <source>
        <dbReference type="EMBL" id="MDK9556065.1"/>
    </source>
</evidence>
<sequence length="206" mass="23618">MNEAETPKRRGRSASEKSQLTRDNWLDAAAGEIAAGGFSQLRVLTLAKKLGVTRGSFYWHFRDHEDLVLSFLDRWRDRRLHELQYWKPKGGDVETELRQILELLLTDASRNIRRLQVELAVRDFARRNEYAAELVTQVDAARINQNCTLFGRMSSDPQHVRDLSLLLYVATIGSQVVLTGKKGDEATIRRIEDLMARVVLGQRDEP</sequence>
<comment type="caution">
    <text evidence="6">The sequence shown here is derived from an EMBL/GenBank/DDBJ whole genome shotgun (WGS) entry which is preliminary data.</text>
</comment>
<dbReference type="SUPFAM" id="SSF46689">
    <property type="entry name" value="Homeodomain-like"/>
    <property type="match status" value="1"/>
</dbReference>